<dbReference type="OMA" id="HHASAKA"/>
<dbReference type="Proteomes" id="UP000016666">
    <property type="component" value="Chromosome 8"/>
</dbReference>
<organism evidence="1 2">
    <name type="scientific">Anas platyrhynchos platyrhynchos</name>
    <name type="common">Northern mallard</name>
    <dbReference type="NCBI Taxonomy" id="8840"/>
    <lineage>
        <taxon>Eukaryota</taxon>
        <taxon>Metazoa</taxon>
        <taxon>Chordata</taxon>
        <taxon>Craniata</taxon>
        <taxon>Vertebrata</taxon>
        <taxon>Euteleostomi</taxon>
        <taxon>Archelosauria</taxon>
        <taxon>Archosauria</taxon>
        <taxon>Dinosauria</taxon>
        <taxon>Saurischia</taxon>
        <taxon>Theropoda</taxon>
        <taxon>Coelurosauria</taxon>
        <taxon>Aves</taxon>
        <taxon>Neognathae</taxon>
        <taxon>Galloanserae</taxon>
        <taxon>Anseriformes</taxon>
        <taxon>Anatidae</taxon>
        <taxon>Anatinae</taxon>
        <taxon>Anas</taxon>
    </lineage>
</organism>
<dbReference type="GeneTree" id="ENSGT00940000175405"/>
<protein>
    <recommendedName>
        <fullName evidence="3">Tc1-like transposase DDE domain-containing protein</fullName>
    </recommendedName>
</protein>
<reference evidence="1 2" key="1">
    <citation type="submission" date="2017-10" db="EMBL/GenBank/DDBJ databases">
        <title>A new Pekin duck reference genome.</title>
        <authorList>
            <person name="Hou Z.-C."/>
            <person name="Zhou Z.-K."/>
            <person name="Zhu F."/>
            <person name="Hou S.-S."/>
        </authorList>
    </citation>
    <scope>NUCLEOTIDE SEQUENCE [LARGE SCALE GENOMIC DNA]</scope>
</reference>
<keyword evidence="2" id="KW-1185">Reference proteome</keyword>
<dbReference type="PANTHER" id="PTHR46060:SF1">
    <property type="entry name" value="MARINER MOS1 TRANSPOSASE-LIKE PROTEIN"/>
    <property type="match status" value="1"/>
</dbReference>
<dbReference type="STRING" id="8840.ENSAPLP00000016789"/>
<name>A0A493ST47_ANAPP</name>
<evidence type="ECO:0000313" key="1">
    <source>
        <dbReference type="Ensembl" id="ENSAPLP00000016789.1"/>
    </source>
</evidence>
<dbReference type="PANTHER" id="PTHR46060">
    <property type="entry name" value="MARINER MOS1 TRANSPOSASE-LIKE PROTEIN"/>
    <property type="match status" value="1"/>
</dbReference>
<dbReference type="GO" id="GO:0003676">
    <property type="term" value="F:nucleic acid binding"/>
    <property type="evidence" value="ECO:0007669"/>
    <property type="project" value="InterPro"/>
</dbReference>
<proteinExistence type="predicted"/>
<evidence type="ECO:0008006" key="3">
    <source>
        <dbReference type="Google" id="ProtNLM"/>
    </source>
</evidence>
<dbReference type="InterPro" id="IPR052709">
    <property type="entry name" value="Transposase-MT_Hybrid"/>
</dbReference>
<dbReference type="Gene3D" id="3.30.420.10">
    <property type="entry name" value="Ribonuclease H-like superfamily/Ribonuclease H"/>
    <property type="match status" value="1"/>
</dbReference>
<sequence length="148" mass="17202">WSIYWIIHKEFVPPGQTVNAVFYVEVLTKLRKHIAHVQPAIVNNWRLHHDNAPSHTAFCVVEYLAQHKVATLPQPPYSPNLAPPDVFLFPRIKLTLKGKHHASAKALQEAVKRELNSIPFQAFLEAYENWKTRWQQCVDAEGCYFEKF</sequence>
<dbReference type="AlphaFoldDB" id="A0A493ST47"/>
<reference evidence="1" key="3">
    <citation type="submission" date="2025-09" db="UniProtKB">
        <authorList>
            <consortium name="Ensembl"/>
        </authorList>
    </citation>
    <scope>IDENTIFICATION</scope>
</reference>
<dbReference type="Ensembl" id="ENSAPLT00000038230.1">
    <property type="protein sequence ID" value="ENSAPLP00000016789.1"/>
    <property type="gene ID" value="ENSAPLG00000024586.1"/>
</dbReference>
<evidence type="ECO:0000313" key="2">
    <source>
        <dbReference type="Proteomes" id="UP000016666"/>
    </source>
</evidence>
<dbReference type="InterPro" id="IPR036397">
    <property type="entry name" value="RNaseH_sf"/>
</dbReference>
<reference evidence="1" key="2">
    <citation type="submission" date="2025-08" db="UniProtKB">
        <authorList>
            <consortium name="Ensembl"/>
        </authorList>
    </citation>
    <scope>IDENTIFICATION</scope>
</reference>
<accession>A0A493ST47</accession>